<dbReference type="Proteomes" id="UP001596302">
    <property type="component" value="Unassembled WGS sequence"/>
</dbReference>
<sequence>MLPDLDVSTPAVVLKLDPNVMHHGGLGAIRSLGRLGVPVYGVHEDRLAPAAGSRYLQGRWFWRPPAEDPEPLVAGLQVLAERIGRPAVLIPTDDAGAIFLAEHGDPLRSVFRFPAPPPDLPRRVAGKLSLHRLCAEYGISTPPALAPGSLGEARRFADRIGFPVVVKLATPWRPARRATLRSTMLVGTPAELERVYRESGREPGAELMLQEFIPGGAGSDRFFHGYCDARSVCRPAFTGIKDRSYPHHAGLTCLGRSANLPILRRTAVELLARTGYRGIVDLDFRWNARDRTYQLLDFNPRLGAQFRLFRDQAGVDVVIAAYLDLTGRAVPAAAAVTGRRFVVENYDPIAAIGYRRVGELDVRAWLSSVRGAEETAWFARDDLLPFGLMCLRMGQRVLTRPLRCGRWRRAAGGPSYRPGRAARRRPPAQRGVDRDG</sequence>
<comment type="caution">
    <text evidence="4">The sequence shown here is derived from an EMBL/GenBank/DDBJ whole genome shotgun (WGS) entry which is preliminary data.</text>
</comment>
<dbReference type="InterPro" id="IPR011761">
    <property type="entry name" value="ATP-grasp"/>
</dbReference>
<keyword evidence="4" id="KW-0436">Ligase</keyword>
<dbReference type="RefSeq" id="WP_379584854.1">
    <property type="nucleotide sequence ID" value="NZ_JBHSQW010000025.1"/>
</dbReference>
<dbReference type="InterPro" id="IPR013815">
    <property type="entry name" value="ATP_grasp_subdomain_1"/>
</dbReference>
<feature type="domain" description="ATP-grasp" evidence="3">
    <location>
        <begin position="131"/>
        <end position="326"/>
    </location>
</feature>
<keyword evidence="1" id="KW-0547">Nucleotide-binding</keyword>
<dbReference type="PROSITE" id="PS50975">
    <property type="entry name" value="ATP_GRASP"/>
    <property type="match status" value="1"/>
</dbReference>
<reference evidence="5" key="1">
    <citation type="journal article" date="2019" name="Int. J. Syst. Evol. Microbiol.">
        <title>The Global Catalogue of Microorganisms (GCM) 10K type strain sequencing project: providing services to taxonomists for standard genome sequencing and annotation.</title>
        <authorList>
            <consortium name="The Broad Institute Genomics Platform"/>
            <consortium name="The Broad Institute Genome Sequencing Center for Infectious Disease"/>
            <person name="Wu L."/>
            <person name="Ma J."/>
        </authorList>
    </citation>
    <scope>NUCLEOTIDE SEQUENCE [LARGE SCALE GENOMIC DNA]</scope>
    <source>
        <strain evidence="5">CCM 8391</strain>
    </source>
</reference>
<dbReference type="Gene3D" id="3.30.1490.20">
    <property type="entry name" value="ATP-grasp fold, A domain"/>
    <property type="match status" value="1"/>
</dbReference>
<gene>
    <name evidence="4" type="ORF">ACFQE5_11510</name>
</gene>
<evidence type="ECO:0000256" key="2">
    <source>
        <dbReference type="SAM" id="MobiDB-lite"/>
    </source>
</evidence>
<evidence type="ECO:0000259" key="3">
    <source>
        <dbReference type="PROSITE" id="PS50975"/>
    </source>
</evidence>
<dbReference type="GO" id="GO:0016874">
    <property type="term" value="F:ligase activity"/>
    <property type="evidence" value="ECO:0007669"/>
    <property type="project" value="UniProtKB-KW"/>
</dbReference>
<dbReference type="EMBL" id="JBHSQW010000025">
    <property type="protein sequence ID" value="MFC5994835.1"/>
    <property type="molecule type" value="Genomic_DNA"/>
</dbReference>
<protein>
    <submittedName>
        <fullName evidence="4">Carboxylate--amine ligase</fullName>
    </submittedName>
</protein>
<name>A0ABW1J3B2_9PSEU</name>
<organism evidence="4 5">
    <name type="scientific">Pseudonocardia hispaniensis</name>
    <dbReference type="NCBI Taxonomy" id="904933"/>
    <lineage>
        <taxon>Bacteria</taxon>
        <taxon>Bacillati</taxon>
        <taxon>Actinomycetota</taxon>
        <taxon>Actinomycetes</taxon>
        <taxon>Pseudonocardiales</taxon>
        <taxon>Pseudonocardiaceae</taxon>
        <taxon>Pseudonocardia</taxon>
    </lineage>
</organism>
<evidence type="ECO:0000313" key="4">
    <source>
        <dbReference type="EMBL" id="MFC5994835.1"/>
    </source>
</evidence>
<evidence type="ECO:0000256" key="1">
    <source>
        <dbReference type="PROSITE-ProRule" id="PRU00409"/>
    </source>
</evidence>
<keyword evidence="1" id="KW-0067">ATP-binding</keyword>
<dbReference type="SUPFAM" id="SSF56059">
    <property type="entry name" value="Glutathione synthetase ATP-binding domain-like"/>
    <property type="match status" value="1"/>
</dbReference>
<feature type="region of interest" description="Disordered" evidence="2">
    <location>
        <begin position="412"/>
        <end position="436"/>
    </location>
</feature>
<proteinExistence type="predicted"/>
<evidence type="ECO:0000313" key="5">
    <source>
        <dbReference type="Proteomes" id="UP001596302"/>
    </source>
</evidence>
<accession>A0ABW1J3B2</accession>
<keyword evidence="5" id="KW-1185">Reference proteome</keyword>
<dbReference type="Gene3D" id="3.30.470.20">
    <property type="entry name" value="ATP-grasp fold, B domain"/>
    <property type="match status" value="1"/>
</dbReference>